<dbReference type="EMBL" id="JAPMOS010000009">
    <property type="protein sequence ID" value="KAJ4461016.1"/>
    <property type="molecule type" value="Genomic_DNA"/>
</dbReference>
<evidence type="ECO:0000313" key="5">
    <source>
        <dbReference type="Proteomes" id="UP001141327"/>
    </source>
</evidence>
<dbReference type="SUPFAM" id="SSF55486">
    <property type="entry name" value="Metalloproteases ('zincins'), catalytic domain"/>
    <property type="match status" value="1"/>
</dbReference>
<dbReference type="Pfam" id="PF13350">
    <property type="entry name" value="Y_phosphatase3"/>
    <property type="match status" value="1"/>
</dbReference>
<proteinExistence type="predicted"/>
<reference evidence="4" key="1">
    <citation type="journal article" date="2022" name="bioRxiv">
        <title>Genomics of Preaxostyla Flagellates Illuminates Evolutionary Transitions and the Path Towards Mitochondrial Loss.</title>
        <authorList>
            <person name="Novak L.V.F."/>
            <person name="Treitli S.C."/>
            <person name="Pyrih J."/>
            <person name="Halakuc P."/>
            <person name="Pipaliya S.V."/>
            <person name="Vacek V."/>
            <person name="Brzon O."/>
            <person name="Soukal P."/>
            <person name="Eme L."/>
            <person name="Dacks J.B."/>
            <person name="Karnkowska A."/>
            <person name="Elias M."/>
            <person name="Hampl V."/>
        </authorList>
    </citation>
    <scope>NUCLEOTIDE SEQUENCE</scope>
    <source>
        <strain evidence="4">RCP-MX</strain>
    </source>
</reference>
<comment type="caution">
    <text evidence="4">The sequence shown here is derived from an EMBL/GenBank/DDBJ whole genome shotgun (WGS) entry which is preliminary data.</text>
</comment>
<sequence>MVSRVVNYRDVGACFGVPGIIFRCGLLRDAQNKSFPPMAEVKKNFGIKTLIDLRSRKERAPKDTSIDGARVIKVTLIGSAVAKKFLKQMTCGDRCGALACLCFSQRKMLSFCSRRLNAPTFGLVGFYKTVLEQSGGIFVEILREIGADQSLPLVFFCSMGKDRTGLLAVLLMSVCGCPREQVIAEYAKSADELAPVWPDILRCFEKVCLDPVIFAPTPAAQALAHNLTSHAAASATSPTPQLTLLACGSPVCENLHTLATYPPMPFVLPFLLLLLCSASGHNIQAQSNEEITRFLGHRFAALKSNAVFRPATVLPSLGEYSDLQSRFGHLLESPLNTILDGTLTVVMTTPSASSLHTDGLSTNTFYYFEPNRPSNGQRSIFRLVPETVADEQLLRSLVGPTPVRISQGWLLDDVLIARNIEVPLQKQHHHHLGGAAQVGISRGLIVFLDTADKPWVGDTPARGDADALSVTDFMWRRSYHQLNITWHVVGVFRSNHTNTEYAADRCGNAYTWGTNEARAVLTGLGYDLSQYRSVVGIVDVSCWFAGMGSVGGGSVMMCGGGVSTTVLAHEFGHNLGWSHGNSWAASPPRPFNLPVTWNAASTEYGDPFEIMGGAYGYAMNSAVSVHQRQIAGWYDALPAHWVVRADPPVSPAVNSSAVFALTDPDAWNTLEVMNAAEGADWHVGVLASPSDDLTLGITFEPAFDNRVFIKARLGTSNSVLLFPTDPALTSDISQTGLHLGQEWCSFNLTRPLCVAAIALATEGSLPVMTVRVRYFDQDYFHPGFDLPVMAVRVRYFDQDYFHPGFDQGPVHDLPSLAVSLTGLAATPSYTLLSGRLESVAATLSNPHNTTNTVYLETRPQAPVQYEVVKSGLAFNWTDIRMLPGVLELSSVNWYSSQRVPLPFPFRFFESTYRSLTVSGNGFLTFDNESTSEYSPRAIPTASHPNALIALRWRYMERNEGSYFAHGTRERFIVQYQNVSGGHVTMQAILYPGGDVTMQYLVMDDTSGTVGLENMAGTAGVSVLGSTLPAGSAVLFRALPAPVFTTDGWLMTMAPFETRSVTLRVNSILLPSGVTSSFTLAAVSTHTLESTLVGPFSVTVTPAPVMTYLTETINFYAPQNHTIPLEISVTNAMFAGANLTITGIRQYIDPDQPVLPFAITASLLNNVTLVPGQTAVLHALLAASATTIPGNFTGMIQLVHNDPDPTSDTVELDWAVAPGLVPNPASVALQTVSAHQSATAVTVQVTNDSPYGTQMTVTVPPVVPRRYSVSRPAMEWVELVGMPTSRVSTAITGATSYEEVALPFTFPFYGSEYTTVSISASGFLTFGTEGRSQYSNAVIPSSAAPNAMIALRWATFKPTSSGTAGRVYTNSTAERFIVQFNVMPDYWATSRLHTMQAILYPNGDIRLQYLQVDMATSVAVGIENEAGTQGIQICRGGTGSTCPDSGSAVLFRATPAPLTLTSPAVVALAAGQSVEVRASLNGLGLAAGNATLQLVLTDALFGKVVVPVAVNATAAAVLAINSTRALGPVPRLQDVLFTIALDNQLGTAALSVTGVLCGTHNVTLVSAVTVAAGATGTAQLRLGPQSILGPQSASVQLIHNDPAPASGSNFTLSWDAVVGLTTAPAALTIPAVAGRPVVQTVTVNVTNASPYPTRVTPAPTLAERVYTVSYPALDWVEMDGTNGTVAYPGANTFNGYQEISLPFTFPFYEGEYTTVSVSGNAFLTFGTAGRGEYNNAAIPSTSAPNALIAVRWQTGGGASSPASKLLVNITAERVIVEYFNLVSYWDHSKGYTMQAILYPSGAIKLQYLSVPAGDATGAVGIENGAGTRGIQICRNTASCPQAGTAVMFTPSAWVERVEPTGPVDLAVGGSTLVNVLVNQAGLTAAGNVSLPLRLTDQLTGVTSAVPVTIMSVVGPTLNLPGPTLALPLVVASSAAAFTLNVSNTAPVTTALARDLVLSNLTITTSSPSVILTLQSGTSAARTLAPGNATSYVFRIDPLAAEGNYWALVTFVHNDPNPQYDRCGKLSGKFVWQVLICIQICVKMCLMICVQMCIKMYFAIQSLPPFPPVPFLHRVNVTWTVASGLQLSALTPAGPYSFVAGRSSSSPKTASLQLTNMNTATSHVQMTLTKPSGATLPSITLSPAGPTFDLASGDAMTMQVTVGVAADVPAGSYPFLLAFAAGGQTVSAAFNVTVRAQPSLVLTTTQVSLQIPVNTTQHLINVTLANAVGASGSLSVTGIEVTPASAPISLVAPLSGLAAGQSANLQLALGTQSVLGSFTATVKLLHNDPEVNATVTLSWTVYRPAPVMVLDSTSVHRVVALGVETLIAVHVQNAATATLPLNITGLVATPASANVTLVAPLVLAVGQSGFLQLRLGPKATEGAGTATIRLLHNDPAFAQNLTLAWNATSTPLVASLGLSATQISAAVLVGRQRDYSVTLTDAASATGCLTVSDLILIPATANVTLVTALPLTLCPGESAQLVVRIGAATEGNGTVVMHLVHNDPAPAADNITLSWAAVAPPTFWVPPSSSATPLSFPAQRNGTLTRSRLSFTNPRAYPTRLAVNLTVTVNSIVPTASLNPCPPYDLPAYGALEAALTIDASGAAPNSQFAYDLAVTDGLTGETYHSVIRVATVAAPMLTVDGPAMIALGLINDTTNLTVSLSNGASASADLILTGLTLAGAGLALAPSQANLSVTLTAGQSATAALQVRPTGVNGTHTATVTFLHNDPAPVNGMESLTIAWSESWSPLPVPTASPSSTPVPPSLAAIIIGAVVGGVCGTLLIVGLVVLIVLVARAQRRRRRASVAPSPGPDRVPLASATTPAPMEMQEMHVTPGPGTVMAYPPPPPPGASPAPAVSLELDSDGSS</sequence>
<gene>
    <name evidence="4" type="ORF">PAPYR_2452</name>
</gene>
<evidence type="ECO:0000256" key="2">
    <source>
        <dbReference type="SAM" id="MobiDB-lite"/>
    </source>
</evidence>
<dbReference type="InterPro" id="IPR013783">
    <property type="entry name" value="Ig-like_fold"/>
</dbReference>
<organism evidence="4 5">
    <name type="scientific">Paratrimastix pyriformis</name>
    <dbReference type="NCBI Taxonomy" id="342808"/>
    <lineage>
        <taxon>Eukaryota</taxon>
        <taxon>Metamonada</taxon>
        <taxon>Preaxostyla</taxon>
        <taxon>Paratrimastigidae</taxon>
        <taxon>Paratrimastix</taxon>
    </lineage>
</organism>
<feature type="region of interest" description="Disordered" evidence="2">
    <location>
        <begin position="2797"/>
        <end position="2863"/>
    </location>
</feature>
<dbReference type="Gene3D" id="3.90.190.10">
    <property type="entry name" value="Protein tyrosine phosphatase superfamily"/>
    <property type="match status" value="1"/>
</dbReference>
<protein>
    <submittedName>
        <fullName evidence="4">Choice-of-anchor D domain</fullName>
    </submittedName>
</protein>
<keyword evidence="3" id="KW-1133">Transmembrane helix</keyword>
<dbReference type="InterPro" id="IPR026893">
    <property type="entry name" value="Tyr/Ser_Pase_IphP-type"/>
</dbReference>
<keyword evidence="3" id="KW-0472">Membrane</keyword>
<accession>A0ABQ8URC5</accession>
<keyword evidence="1" id="KW-0904">Protein phosphatase</keyword>
<keyword evidence="5" id="KW-1185">Reference proteome</keyword>
<name>A0ABQ8URC5_9EUKA</name>
<evidence type="ECO:0000256" key="3">
    <source>
        <dbReference type="SAM" id="Phobius"/>
    </source>
</evidence>
<dbReference type="SUPFAM" id="SSF52799">
    <property type="entry name" value="(Phosphotyrosine protein) phosphatases II"/>
    <property type="match status" value="1"/>
</dbReference>
<keyword evidence="3" id="KW-0812">Transmembrane</keyword>
<keyword evidence="1" id="KW-0378">Hydrolase</keyword>
<evidence type="ECO:0000313" key="4">
    <source>
        <dbReference type="EMBL" id="KAJ4461016.1"/>
    </source>
</evidence>
<dbReference type="Gene3D" id="2.60.40.10">
    <property type="entry name" value="Immunoglobulins"/>
    <property type="match status" value="1"/>
</dbReference>
<dbReference type="Proteomes" id="UP001141327">
    <property type="component" value="Unassembled WGS sequence"/>
</dbReference>
<dbReference type="InterPro" id="IPR029021">
    <property type="entry name" value="Prot-tyrosine_phosphatase-like"/>
</dbReference>
<feature type="transmembrane region" description="Helical" evidence="3">
    <location>
        <begin position="2762"/>
        <end position="2791"/>
    </location>
</feature>
<evidence type="ECO:0000256" key="1">
    <source>
        <dbReference type="ARBA" id="ARBA00022912"/>
    </source>
</evidence>
<feature type="compositionally biased region" description="Pro residues" evidence="2">
    <location>
        <begin position="2839"/>
        <end position="2848"/>
    </location>
</feature>